<comment type="subcellular location">
    <subcellularLocation>
        <location evidence="1">Cell membrane</location>
        <topology evidence="1">Multi-pass membrane protein</topology>
    </subcellularLocation>
</comment>
<keyword evidence="5 8" id="KW-1133">Transmembrane helix</keyword>
<feature type="transmembrane region" description="Helical" evidence="8">
    <location>
        <begin position="194"/>
        <end position="212"/>
    </location>
</feature>
<dbReference type="GO" id="GO:0005886">
    <property type="term" value="C:plasma membrane"/>
    <property type="evidence" value="ECO:0007669"/>
    <property type="project" value="UniProtKB-SubCell"/>
</dbReference>
<dbReference type="STRING" id="1121022.GCA_000376105_01601"/>
<protein>
    <recommendedName>
        <fullName evidence="13">Multidrug ABC transporter ATP-binding protein</fullName>
    </recommendedName>
</protein>
<evidence type="ECO:0000256" key="3">
    <source>
        <dbReference type="ARBA" id="ARBA00022741"/>
    </source>
</evidence>
<keyword evidence="12" id="KW-1185">Reference proteome</keyword>
<evidence type="ECO:0000259" key="9">
    <source>
        <dbReference type="PROSITE" id="PS50893"/>
    </source>
</evidence>
<dbReference type="FunFam" id="1.20.1560.10:FF:000070">
    <property type="entry name" value="Multidrug ABC transporter ATP-binding protein"/>
    <property type="match status" value="1"/>
</dbReference>
<evidence type="ECO:0000256" key="8">
    <source>
        <dbReference type="SAM" id="Phobius"/>
    </source>
</evidence>
<dbReference type="Proteomes" id="UP000017837">
    <property type="component" value="Unassembled WGS sequence"/>
</dbReference>
<dbReference type="SMART" id="SM00382">
    <property type="entry name" value="AAA"/>
    <property type="match status" value="1"/>
</dbReference>
<feature type="transmembrane region" description="Helical" evidence="8">
    <location>
        <begin position="282"/>
        <end position="300"/>
    </location>
</feature>
<feature type="domain" description="ABC transmembrane type-1" evidence="10">
    <location>
        <begin position="49"/>
        <end position="336"/>
    </location>
</feature>
<dbReference type="FunFam" id="3.40.50.300:FF:000218">
    <property type="entry name" value="Multidrug ABC transporter ATP-binding protein"/>
    <property type="match status" value="1"/>
</dbReference>
<dbReference type="PATRIC" id="fig|1121022.4.peg.4"/>
<dbReference type="AlphaFoldDB" id="V4PKK8"/>
<dbReference type="SUPFAM" id="SSF90123">
    <property type="entry name" value="ABC transporter transmembrane region"/>
    <property type="match status" value="1"/>
</dbReference>
<evidence type="ECO:0000256" key="6">
    <source>
        <dbReference type="ARBA" id="ARBA00023136"/>
    </source>
</evidence>
<proteinExistence type="predicted"/>
<dbReference type="eggNOG" id="COG1132">
    <property type="taxonomic scope" value="Bacteria"/>
</dbReference>
<evidence type="ECO:0000259" key="10">
    <source>
        <dbReference type="PROSITE" id="PS50929"/>
    </source>
</evidence>
<evidence type="ECO:0000256" key="5">
    <source>
        <dbReference type="ARBA" id="ARBA00022989"/>
    </source>
</evidence>
<dbReference type="InterPro" id="IPR017871">
    <property type="entry name" value="ABC_transporter-like_CS"/>
</dbReference>
<keyword evidence="3" id="KW-0547">Nucleotide-binding</keyword>
<dbReference type="InterPro" id="IPR039421">
    <property type="entry name" value="Type_1_exporter"/>
</dbReference>
<dbReference type="PANTHER" id="PTHR43394:SF1">
    <property type="entry name" value="ATP-BINDING CASSETTE SUB-FAMILY B MEMBER 10, MITOCHONDRIAL"/>
    <property type="match status" value="1"/>
</dbReference>
<dbReference type="PANTHER" id="PTHR43394">
    <property type="entry name" value="ATP-DEPENDENT PERMEASE MDL1, MITOCHONDRIAL"/>
    <property type="match status" value="1"/>
</dbReference>
<evidence type="ECO:0000256" key="2">
    <source>
        <dbReference type="ARBA" id="ARBA00022692"/>
    </source>
</evidence>
<dbReference type="PROSITE" id="PS00211">
    <property type="entry name" value="ABC_TRANSPORTER_1"/>
    <property type="match status" value="1"/>
</dbReference>
<dbReference type="GO" id="GO:0005524">
    <property type="term" value="F:ATP binding"/>
    <property type="evidence" value="ECO:0007669"/>
    <property type="project" value="UniProtKB-KW"/>
</dbReference>
<dbReference type="Pfam" id="PF00664">
    <property type="entry name" value="ABC_membrane"/>
    <property type="match status" value="1"/>
</dbReference>
<comment type="function">
    <text evidence="7">Part of an ABC transporter complex. Transmembrane domains (TMD) form a pore in the inner membrane and the ATP-binding domain (NBD) is responsible for energy generation.</text>
</comment>
<dbReference type="GO" id="GO:0015421">
    <property type="term" value="F:ABC-type oligopeptide transporter activity"/>
    <property type="evidence" value="ECO:0007669"/>
    <property type="project" value="TreeGrafter"/>
</dbReference>
<dbReference type="Gene3D" id="1.20.1560.10">
    <property type="entry name" value="ABC transporter type 1, transmembrane domain"/>
    <property type="match status" value="1"/>
</dbReference>
<name>V4PKK8_9CAUL</name>
<dbReference type="PROSITE" id="PS50893">
    <property type="entry name" value="ABC_TRANSPORTER_2"/>
    <property type="match status" value="1"/>
</dbReference>
<organism evidence="11 12">
    <name type="scientific">Asticcacaulis benevestitus DSM 16100 = ATCC BAA-896</name>
    <dbReference type="NCBI Taxonomy" id="1121022"/>
    <lineage>
        <taxon>Bacteria</taxon>
        <taxon>Pseudomonadati</taxon>
        <taxon>Pseudomonadota</taxon>
        <taxon>Alphaproteobacteria</taxon>
        <taxon>Caulobacterales</taxon>
        <taxon>Caulobacteraceae</taxon>
        <taxon>Asticcacaulis</taxon>
    </lineage>
</organism>
<evidence type="ECO:0000256" key="1">
    <source>
        <dbReference type="ARBA" id="ARBA00004651"/>
    </source>
</evidence>
<dbReference type="InterPro" id="IPR036640">
    <property type="entry name" value="ABC1_TM_sf"/>
</dbReference>
<dbReference type="InterPro" id="IPR011527">
    <property type="entry name" value="ABC1_TM_dom"/>
</dbReference>
<dbReference type="RefSeq" id="WP_018081268.1">
    <property type="nucleotide sequence ID" value="NZ_AQWM01000004.1"/>
</dbReference>
<dbReference type="SUPFAM" id="SSF52540">
    <property type="entry name" value="P-loop containing nucleoside triphosphate hydrolases"/>
    <property type="match status" value="1"/>
</dbReference>
<evidence type="ECO:0000256" key="4">
    <source>
        <dbReference type="ARBA" id="ARBA00022840"/>
    </source>
</evidence>
<comment type="caution">
    <text evidence="11">The sequence shown here is derived from an EMBL/GenBank/DDBJ whole genome shotgun (WGS) entry which is preliminary data.</text>
</comment>
<dbReference type="EMBL" id="AWGB01000001">
    <property type="protein sequence ID" value="ESQ94512.1"/>
    <property type="molecule type" value="Genomic_DNA"/>
</dbReference>
<dbReference type="PROSITE" id="PS50929">
    <property type="entry name" value="ABC_TM1F"/>
    <property type="match status" value="1"/>
</dbReference>
<dbReference type="InterPro" id="IPR003439">
    <property type="entry name" value="ABC_transporter-like_ATP-bd"/>
</dbReference>
<sequence>MQPMSLMNALYSRFERMIDPFGPHEDGPPPDKLLPFFWQYLKQAWPLFVAILIAGFLFTITEVAVFRFMADIVDYLTHTRPADLWRTHGADFIRMGLILGIAWPLIGLVHSLFLRQAITSNFPNLIRWQSHRHVVRQSIGFFTNDYAGRVASKVVETASAVRNTLTTLCDTMLYVVIYFGSAIVLFFEADYRLVIPLVVWSIVYGMVCTFFVPKLGVAASEGAEARSALVGRIVDTYTNIQTVKLFAGTRHEDDYVREGLLNNSRKWQVQERLITGLDTATSFLNSILLLVMAGLAIWLWSQGQITVGAIALVGALTQRLISMSNWVMFQVTSLFENIGSVQNGIETISRPHTVVDAAEAPPLDIRRGEVRFEHVGFGYGSGAAAISDFDLAIAPGEKIGLVGPSGAGKSTLVNLFLRLYDLSSGRILIDGQDIAGVSQESLRAHIAMVTQDTSLLHRSISDNIAYGSPGATQTEIDRAAERAHAAGFIPALTDSQGRTGYDAHVGERGVKLSGGQRQRIAIARVLLKNAPILVLDEATSALDSEVEAAIQESLLELMTGKTVIAIAHRLSTIARMDRLVVVDGGRIIETGTHEALIAAGGLYARLWARQTGGFLAESVG</sequence>
<evidence type="ECO:0000313" key="11">
    <source>
        <dbReference type="EMBL" id="ESQ94512.1"/>
    </source>
</evidence>
<gene>
    <name evidence="11" type="ORF">ABENE_00020</name>
</gene>
<keyword evidence="2 8" id="KW-0812">Transmembrane</keyword>
<evidence type="ECO:0000313" key="12">
    <source>
        <dbReference type="Proteomes" id="UP000017837"/>
    </source>
</evidence>
<accession>V4PKK8</accession>
<feature type="transmembrane region" description="Helical" evidence="8">
    <location>
        <begin position="44"/>
        <end position="70"/>
    </location>
</feature>
<keyword evidence="4" id="KW-0067">ATP-binding</keyword>
<evidence type="ECO:0000256" key="7">
    <source>
        <dbReference type="ARBA" id="ARBA00024725"/>
    </source>
</evidence>
<dbReference type="InterPro" id="IPR027417">
    <property type="entry name" value="P-loop_NTPase"/>
</dbReference>
<reference evidence="11 12" key="1">
    <citation type="journal article" date="2014" name="Nature">
        <title>Sequential evolution of bacterial morphology by co-option of a developmental regulator.</title>
        <authorList>
            <person name="Jiang C."/>
            <person name="Brown P.J."/>
            <person name="Ducret A."/>
            <person name="Brun Y.V."/>
        </authorList>
    </citation>
    <scope>NUCLEOTIDE SEQUENCE [LARGE SCALE GENOMIC DNA]</scope>
    <source>
        <strain evidence="11 12">DSM 16100</strain>
    </source>
</reference>
<dbReference type="Gene3D" id="3.40.50.300">
    <property type="entry name" value="P-loop containing nucleotide triphosphate hydrolases"/>
    <property type="match status" value="1"/>
</dbReference>
<feature type="transmembrane region" description="Helical" evidence="8">
    <location>
        <begin position="171"/>
        <end position="187"/>
    </location>
</feature>
<feature type="domain" description="ABC transporter" evidence="9">
    <location>
        <begin position="370"/>
        <end position="609"/>
    </location>
</feature>
<dbReference type="GO" id="GO:0016887">
    <property type="term" value="F:ATP hydrolysis activity"/>
    <property type="evidence" value="ECO:0007669"/>
    <property type="project" value="InterPro"/>
</dbReference>
<evidence type="ECO:0008006" key="13">
    <source>
        <dbReference type="Google" id="ProtNLM"/>
    </source>
</evidence>
<dbReference type="Pfam" id="PF00005">
    <property type="entry name" value="ABC_tran"/>
    <property type="match status" value="1"/>
</dbReference>
<dbReference type="InterPro" id="IPR003593">
    <property type="entry name" value="AAA+_ATPase"/>
</dbReference>
<keyword evidence="6 8" id="KW-0472">Membrane</keyword>
<feature type="transmembrane region" description="Helical" evidence="8">
    <location>
        <begin position="91"/>
        <end position="113"/>
    </location>
</feature>